<evidence type="ECO:0000313" key="2">
    <source>
        <dbReference type="Proteomes" id="UP000536179"/>
    </source>
</evidence>
<sequence length="71" mass="7521">MLLKLGVRPEEAISHGCSGRGVWVMSSSAAMHVAISIDYLNQQGLASLEKIWSKFASKKRTAGCGSACPVV</sequence>
<dbReference type="EMBL" id="JACHXU010000052">
    <property type="protein sequence ID" value="MBB3210697.1"/>
    <property type="molecule type" value="Genomic_DNA"/>
</dbReference>
<gene>
    <name evidence="1" type="ORF">FHS27_006545</name>
</gene>
<reference evidence="1 2" key="1">
    <citation type="submission" date="2020-08" db="EMBL/GenBank/DDBJ databases">
        <title>Genomic Encyclopedia of Type Strains, Phase III (KMG-III): the genomes of soil and plant-associated and newly described type strains.</title>
        <authorList>
            <person name="Whitman W."/>
        </authorList>
    </citation>
    <scope>NUCLEOTIDE SEQUENCE [LARGE SCALE GENOMIC DNA]</scope>
    <source>
        <strain evidence="1 2">CECT 8075</strain>
    </source>
</reference>
<proteinExistence type="predicted"/>
<protein>
    <submittedName>
        <fullName evidence="1">Uncharacterized protein</fullName>
    </submittedName>
</protein>
<name>A0A7W5H8H7_9BACT</name>
<accession>A0A7W5H8H7</accession>
<dbReference type="Proteomes" id="UP000536179">
    <property type="component" value="Unassembled WGS sequence"/>
</dbReference>
<organism evidence="1 2">
    <name type="scientific">Aporhodopirellula rubra</name>
    <dbReference type="NCBI Taxonomy" id="980271"/>
    <lineage>
        <taxon>Bacteria</taxon>
        <taxon>Pseudomonadati</taxon>
        <taxon>Planctomycetota</taxon>
        <taxon>Planctomycetia</taxon>
        <taxon>Pirellulales</taxon>
        <taxon>Pirellulaceae</taxon>
        <taxon>Aporhodopirellula</taxon>
    </lineage>
</organism>
<dbReference type="AlphaFoldDB" id="A0A7W5H8H7"/>
<keyword evidence="2" id="KW-1185">Reference proteome</keyword>
<comment type="caution">
    <text evidence="1">The sequence shown here is derived from an EMBL/GenBank/DDBJ whole genome shotgun (WGS) entry which is preliminary data.</text>
</comment>
<evidence type="ECO:0000313" key="1">
    <source>
        <dbReference type="EMBL" id="MBB3210697.1"/>
    </source>
</evidence>